<keyword evidence="4" id="KW-1185">Reference proteome</keyword>
<keyword evidence="2" id="KW-0732">Signal</keyword>
<dbReference type="CDD" id="cd16390">
    <property type="entry name" value="ParB_N_Srx_like"/>
    <property type="match status" value="1"/>
</dbReference>
<dbReference type="AlphaFoldDB" id="A0A261VLJ2"/>
<dbReference type="Pfam" id="PF08857">
    <property type="entry name" value="ParBc_2"/>
    <property type="match status" value="1"/>
</dbReference>
<organism evidence="3 4">
    <name type="scientific">Bordetella genomosp. 12</name>
    <dbReference type="NCBI Taxonomy" id="463035"/>
    <lineage>
        <taxon>Bacteria</taxon>
        <taxon>Pseudomonadati</taxon>
        <taxon>Pseudomonadota</taxon>
        <taxon>Betaproteobacteria</taxon>
        <taxon>Burkholderiales</taxon>
        <taxon>Alcaligenaceae</taxon>
        <taxon>Bordetella</taxon>
    </lineage>
</organism>
<dbReference type="Proteomes" id="UP000216429">
    <property type="component" value="Unassembled WGS sequence"/>
</dbReference>
<reference evidence="4" key="1">
    <citation type="submission" date="2017-05" db="EMBL/GenBank/DDBJ databases">
        <title>Complete and WGS of Bordetella genogroups.</title>
        <authorList>
            <person name="Spilker T."/>
            <person name="Lipuma J."/>
        </authorList>
    </citation>
    <scope>NUCLEOTIDE SEQUENCE [LARGE SCALE GENOMIC DNA]</scope>
    <source>
        <strain evidence="4">AU6712</strain>
    </source>
</reference>
<dbReference type="SUPFAM" id="SSF110849">
    <property type="entry name" value="ParB/Sulfiredoxin"/>
    <property type="match status" value="1"/>
</dbReference>
<name>A0A261VLJ2_9BORD</name>
<dbReference type="InterPro" id="IPR014956">
    <property type="entry name" value="ParBc_2"/>
</dbReference>
<dbReference type="OrthoDB" id="323572at2"/>
<dbReference type="InterPro" id="IPR036086">
    <property type="entry name" value="ParB/Sulfiredoxin_sf"/>
</dbReference>
<dbReference type="Gene3D" id="1.10.8.10">
    <property type="entry name" value="DNA helicase RuvA subunit, C-terminal domain"/>
    <property type="match status" value="1"/>
</dbReference>
<sequence length="441" mass="48173">MQAAKPRMAMQYRRWMALLALPLVLAGCNGGDDGDEEAAGTTPEQTAPVETAPAETPPAENTEPARNAAYLDAKPGDVIAVRIEELQPTQAAIGYDQIYYKLGRWQGDFNRSTWQNNPTQMLDYLNRTVGKKFDDYCEDTGQTSRAQEFQTIAEASAARLDDATTFACKDAPGTNAAAMKTVVVGWDGNLYLTDGHHSFSSLREIADGGPKLKVWVKVDANYSDMTSSSAFWQRMVDEGRAWLRDGNNQPITVDQLPTRLGLANATEAGGMQEDPYRSLVYFTRDIGYTNTGLPEFAEFLWGDWLRRETEAGRLQPLSAFNLKAPASSADILAASTLKKDLSRADSSTSYAAMAREAALRMTTLADSDVVYGDRTAAQLGRVQLVANADSGTPTKTARDTLEELPRNDVKSDQSPRGAGKLWFAVNYRACGKPAAGTCWGW</sequence>
<evidence type="ECO:0000313" key="3">
    <source>
        <dbReference type="EMBL" id="OZI74965.1"/>
    </source>
</evidence>
<comment type="caution">
    <text evidence="3">The sequence shown here is derived from an EMBL/GenBank/DDBJ whole genome shotgun (WGS) entry which is preliminary data.</text>
</comment>
<evidence type="ECO:0000313" key="4">
    <source>
        <dbReference type="Proteomes" id="UP000216429"/>
    </source>
</evidence>
<feature type="region of interest" description="Disordered" evidence="1">
    <location>
        <begin position="32"/>
        <end position="63"/>
    </location>
</feature>
<proteinExistence type="predicted"/>
<dbReference type="PROSITE" id="PS51257">
    <property type="entry name" value="PROKAR_LIPOPROTEIN"/>
    <property type="match status" value="1"/>
</dbReference>
<accession>A0A261VLJ2</accession>
<evidence type="ECO:0000256" key="2">
    <source>
        <dbReference type="SAM" id="SignalP"/>
    </source>
</evidence>
<dbReference type="EMBL" id="NEVU01000002">
    <property type="protein sequence ID" value="OZI74965.1"/>
    <property type="molecule type" value="Genomic_DNA"/>
</dbReference>
<dbReference type="Gene3D" id="3.90.1530.10">
    <property type="entry name" value="Conserved hypothetical protein from pyrococcus furiosus pfu- 392566-001, ParB domain"/>
    <property type="match status" value="1"/>
</dbReference>
<feature type="chain" id="PRO_5012966807" evidence="2">
    <location>
        <begin position="27"/>
        <end position="441"/>
    </location>
</feature>
<protein>
    <submittedName>
        <fullName evidence="3">Chromosome partitioning protein ParB</fullName>
    </submittedName>
</protein>
<evidence type="ECO:0000256" key="1">
    <source>
        <dbReference type="SAM" id="MobiDB-lite"/>
    </source>
</evidence>
<dbReference type="RefSeq" id="WP_094813092.1">
    <property type="nucleotide sequence ID" value="NZ_NEVU01000002.1"/>
</dbReference>
<feature type="compositionally biased region" description="Low complexity" evidence="1">
    <location>
        <begin position="39"/>
        <end position="63"/>
    </location>
</feature>
<feature type="signal peptide" evidence="2">
    <location>
        <begin position="1"/>
        <end position="26"/>
    </location>
</feature>
<gene>
    <name evidence="3" type="ORF">CAL22_11125</name>
</gene>